<reference evidence="1 2" key="1">
    <citation type="submission" date="2019-11" db="EMBL/GenBank/DDBJ databases">
        <title>Genome analysis of Rhizobacterium cereale a novel genus and species isolated from maize roots in North Spain.</title>
        <authorList>
            <person name="Menendez E."/>
            <person name="Flores-Felix J.D."/>
            <person name="Ramirez-Bahena M.-H."/>
            <person name="Igual J.M."/>
            <person name="Garcia-Fraile P."/>
            <person name="Peix A."/>
            <person name="Velazquez E."/>
        </authorList>
    </citation>
    <scope>NUCLEOTIDE SEQUENCE [LARGE SCALE GENOMIC DNA]</scope>
    <source>
        <strain evidence="1 2">RZME27</strain>
    </source>
</reference>
<proteinExistence type="predicted"/>
<dbReference type="Proteomes" id="UP000435138">
    <property type="component" value="Unassembled WGS sequence"/>
</dbReference>
<gene>
    <name evidence="1" type="ORF">GAO09_27435</name>
</gene>
<comment type="caution">
    <text evidence="1">The sequence shown here is derived from an EMBL/GenBank/DDBJ whole genome shotgun (WGS) entry which is preliminary data.</text>
</comment>
<keyword evidence="2" id="KW-1185">Reference proteome</keyword>
<evidence type="ECO:0000313" key="1">
    <source>
        <dbReference type="EMBL" id="MQY49765.1"/>
    </source>
</evidence>
<dbReference type="AlphaFoldDB" id="A0A6A8AEL6"/>
<name>A0A6A8AEL6_9HYPH</name>
<organism evidence="1 2">
    <name type="scientific">Endobacterium cereale</name>
    <dbReference type="NCBI Taxonomy" id="2663029"/>
    <lineage>
        <taxon>Bacteria</taxon>
        <taxon>Pseudomonadati</taxon>
        <taxon>Pseudomonadota</taxon>
        <taxon>Alphaproteobacteria</taxon>
        <taxon>Hyphomicrobiales</taxon>
        <taxon>Rhizobiaceae</taxon>
        <taxon>Endobacterium</taxon>
    </lineage>
</organism>
<accession>A0A6A8AEL6</accession>
<dbReference type="RefSeq" id="WP_153359830.1">
    <property type="nucleotide sequence ID" value="NZ_JAYKOO010000001.1"/>
</dbReference>
<sequence>MNNSLSLLHKTDLMRYVLLLYIAALAGIGLPAKADPLDDWKKAEAQAEEAWHKLPMSTRNATFISEAPKGYGVYKVRETNVFKPKDQLRIYFEPIGYDWKPLADGLVSMGVNSDFTVRNEKGAIVGHQPDFARPVIQNRHRAREFYIDFTLTISALPVGSYTVTYTMRDIASDKSTSFDLPFEIEN</sequence>
<protein>
    <submittedName>
        <fullName evidence="1">Uncharacterized protein</fullName>
    </submittedName>
</protein>
<evidence type="ECO:0000313" key="2">
    <source>
        <dbReference type="Proteomes" id="UP000435138"/>
    </source>
</evidence>
<dbReference type="EMBL" id="WIXI01000051">
    <property type="protein sequence ID" value="MQY49765.1"/>
    <property type="molecule type" value="Genomic_DNA"/>
</dbReference>